<accession>A0A8B8U775</accession>
<sequence>MAEKILEKLDILDEQAKAFLAIRAKKNNLQGQVRKKISVIPLTFDFQLEFEKAITTPISKTESKITKDRSHGINKTKRYSSFKNKPEPKKPNLRPHVVPTNIKIQEIKSIEPIEESLKSRPIRSFRYLKDTTEMENAKPLHELHLQHKQQQCRRTLGSTIISSVSSIQPNAYKEEKDSVKRIKSSQMNDFSAKENESIISDQLNEYSARKRSSLPLCFEDELERPNAKIISICPAKTATSHMKQSDTNPIIFHETGYVQMLLLTKNRLPPHSMENVNGYAYTRSKVVLERNCEMLKSVVRGQSISLSEPRRTMSTAQRKDVQAVPFEVGHGVAEDKLRKRTSKQTSENTSWNKPCNFSRTFSSLTKKFVGFLDKTVIQEVSAKTGTCEKIFSTVKPMSKFNALPVKYCSKPSKNVLKVYKVSNVTPLDDLLNLSSKN</sequence>
<gene>
    <name evidence="3 4" type="primary">C13H1orf141</name>
</gene>
<dbReference type="PANTHER" id="PTHR36873">
    <property type="entry name" value="HYPOTHETICAL GENE SUPPORTED BY BC079057"/>
    <property type="match status" value="1"/>
</dbReference>
<proteinExistence type="predicted"/>
<evidence type="ECO:0000256" key="1">
    <source>
        <dbReference type="SAM" id="MobiDB-lite"/>
    </source>
</evidence>
<dbReference type="RefSeq" id="XP_032350434.1">
    <property type="nucleotide sequence ID" value="XM_032494543.1"/>
</dbReference>
<evidence type="ECO:0000313" key="3">
    <source>
        <dbReference type="RefSeq" id="XP_032350434.1"/>
    </source>
</evidence>
<protein>
    <submittedName>
        <fullName evidence="3 4">Uncharacterized protein C1orf141 homolog isoform X1</fullName>
    </submittedName>
</protein>
<organism evidence="2 3">
    <name type="scientific">Camelus ferus</name>
    <name type="common">Wild bactrian camel</name>
    <name type="synonym">Camelus bactrianus ferus</name>
    <dbReference type="NCBI Taxonomy" id="419612"/>
    <lineage>
        <taxon>Eukaryota</taxon>
        <taxon>Metazoa</taxon>
        <taxon>Chordata</taxon>
        <taxon>Craniata</taxon>
        <taxon>Vertebrata</taxon>
        <taxon>Euteleostomi</taxon>
        <taxon>Mammalia</taxon>
        <taxon>Eutheria</taxon>
        <taxon>Laurasiatheria</taxon>
        <taxon>Artiodactyla</taxon>
        <taxon>Tylopoda</taxon>
        <taxon>Camelidae</taxon>
        <taxon>Camelus</taxon>
    </lineage>
</organism>
<dbReference type="PANTHER" id="PTHR36873:SF1">
    <property type="entry name" value="HYPOTHETICAL GENE SUPPORTED BY BC079057"/>
    <property type="match status" value="1"/>
</dbReference>
<evidence type="ECO:0000313" key="4">
    <source>
        <dbReference type="RefSeq" id="XP_032350435.1"/>
    </source>
</evidence>
<dbReference type="Pfam" id="PF15078">
    <property type="entry name" value="DUF4545"/>
    <property type="match status" value="1"/>
</dbReference>
<dbReference type="RefSeq" id="XP_032350435.1">
    <property type="nucleotide sequence ID" value="XM_032494544.1"/>
</dbReference>
<dbReference type="InterPro" id="IPR027847">
    <property type="entry name" value="DUF4545"/>
</dbReference>
<dbReference type="KEGG" id="cfr:102508231"/>
<dbReference type="Proteomes" id="UP000694856">
    <property type="component" value="Chromosome 13"/>
</dbReference>
<keyword evidence="2" id="KW-1185">Reference proteome</keyword>
<dbReference type="GeneID" id="102508231"/>
<name>A0A8B8U775_CAMFR</name>
<reference evidence="3 4" key="1">
    <citation type="submission" date="2025-04" db="UniProtKB">
        <authorList>
            <consortium name="RefSeq"/>
        </authorList>
    </citation>
    <scope>IDENTIFICATION</scope>
    <source>
        <tissue evidence="3 4">Ear skin</tissue>
    </source>
</reference>
<dbReference type="AlphaFoldDB" id="A0A8B8U775"/>
<feature type="compositionally biased region" description="Basic and acidic residues" evidence="1">
    <location>
        <begin position="62"/>
        <end position="71"/>
    </location>
</feature>
<feature type="region of interest" description="Disordered" evidence="1">
    <location>
        <begin position="62"/>
        <end position="95"/>
    </location>
</feature>
<dbReference type="CTD" id="103118070"/>
<evidence type="ECO:0000313" key="2">
    <source>
        <dbReference type="Proteomes" id="UP000694856"/>
    </source>
</evidence>